<gene>
    <name evidence="3" type="primary">LOC105272524</name>
</gene>
<accession>A0A9R1TP10</accession>
<feature type="region of interest" description="Disordered" evidence="1">
    <location>
        <begin position="230"/>
        <end position="270"/>
    </location>
</feature>
<sequence>MESEDILWTENEEIASYEAGNTMMDIVGYIESVEALSSVKTYQKWIYKIILNNNKGSKVRVVFWKEKALEWSSKLTLSEFDRDLKGVIVPQELHVQDFSTIQVLGKFDLAHSQLNEVQFQETTIEHCLEHGKTPIAVRGYVKNDFVIFKTIGQMSMANGNIVDGHFRLCVQIRDYKNSSDSKLEKGAYAIFYGKIDMSKPGSSYLSVDGMNKVIIDETKPKMPLEKLRLSFHKIPTPKPDRDTCNPKRSADDEKENSNRSMDTEKKLKND</sequence>
<proteinExistence type="predicted"/>
<evidence type="ECO:0000256" key="1">
    <source>
        <dbReference type="SAM" id="MobiDB-lite"/>
    </source>
</evidence>
<reference evidence="3" key="1">
    <citation type="submission" date="2025-08" db="UniProtKB">
        <authorList>
            <consortium name="RefSeq"/>
        </authorList>
    </citation>
    <scope>IDENTIFICATION</scope>
    <source>
        <strain evidence="3">USDA-PBARC FA_bdor</strain>
        <tissue evidence="3">Whole organism</tissue>
    </source>
</reference>
<dbReference type="InterPro" id="IPR012340">
    <property type="entry name" value="NA-bd_OB-fold"/>
</dbReference>
<dbReference type="GeneID" id="105272524"/>
<feature type="compositionally biased region" description="Basic and acidic residues" evidence="1">
    <location>
        <begin position="238"/>
        <end position="270"/>
    </location>
</feature>
<dbReference type="RefSeq" id="XP_011312995.1">
    <property type="nucleotide sequence ID" value="XM_011314693.1"/>
</dbReference>
<evidence type="ECO:0000313" key="2">
    <source>
        <dbReference type="Proteomes" id="UP000694866"/>
    </source>
</evidence>
<dbReference type="AlphaFoldDB" id="A0A9R1TP10"/>
<evidence type="ECO:0000313" key="3">
    <source>
        <dbReference type="RefSeq" id="XP_011312995.1"/>
    </source>
</evidence>
<dbReference type="OrthoDB" id="7648950at2759"/>
<dbReference type="Proteomes" id="UP000694866">
    <property type="component" value="Unplaced"/>
</dbReference>
<keyword evidence="2" id="KW-1185">Reference proteome</keyword>
<name>A0A9R1TP10_9HYME</name>
<dbReference type="Gene3D" id="2.40.50.140">
    <property type="entry name" value="Nucleic acid-binding proteins"/>
    <property type="match status" value="1"/>
</dbReference>
<protein>
    <submittedName>
        <fullName evidence="3">Uncharacterized protein isoform X2</fullName>
    </submittedName>
</protein>
<organism evidence="2 3">
    <name type="scientific">Fopius arisanus</name>
    <dbReference type="NCBI Taxonomy" id="64838"/>
    <lineage>
        <taxon>Eukaryota</taxon>
        <taxon>Metazoa</taxon>
        <taxon>Ecdysozoa</taxon>
        <taxon>Arthropoda</taxon>
        <taxon>Hexapoda</taxon>
        <taxon>Insecta</taxon>
        <taxon>Pterygota</taxon>
        <taxon>Neoptera</taxon>
        <taxon>Endopterygota</taxon>
        <taxon>Hymenoptera</taxon>
        <taxon>Apocrita</taxon>
        <taxon>Ichneumonoidea</taxon>
        <taxon>Braconidae</taxon>
        <taxon>Opiinae</taxon>
        <taxon>Fopius</taxon>
    </lineage>
</organism>